<protein>
    <submittedName>
        <fullName evidence="2">Putative choloylglycine hydrolase</fullName>
    </submittedName>
</protein>
<dbReference type="SUPFAM" id="SSF56235">
    <property type="entry name" value="N-terminal nucleophile aminohydrolases (Ntn hydrolases)"/>
    <property type="match status" value="1"/>
</dbReference>
<gene>
    <name evidence="2" type="ORF">LV85_01308</name>
</gene>
<dbReference type="EMBL" id="QKZT01000004">
    <property type="protein sequence ID" value="PZX54967.1"/>
    <property type="molecule type" value="Genomic_DNA"/>
</dbReference>
<dbReference type="InterPro" id="IPR029055">
    <property type="entry name" value="Ntn_hydrolases_N"/>
</dbReference>
<evidence type="ECO:0000313" key="3">
    <source>
        <dbReference type="Proteomes" id="UP000248882"/>
    </source>
</evidence>
<keyword evidence="3" id="KW-1185">Reference proteome</keyword>
<dbReference type="GO" id="GO:0016787">
    <property type="term" value="F:hydrolase activity"/>
    <property type="evidence" value="ECO:0007669"/>
    <property type="project" value="UniProtKB-KW"/>
</dbReference>
<accession>A0A2W7RHC9</accession>
<dbReference type="AlphaFoldDB" id="A0A2W7RHC9"/>
<dbReference type="RefSeq" id="WP_111317371.1">
    <property type="nucleotide sequence ID" value="NZ_QKZT01000004.1"/>
</dbReference>
<keyword evidence="2" id="KW-0378">Hydrolase</keyword>
<name>A0A2W7RHC9_9BACT</name>
<dbReference type="OrthoDB" id="5480874at2"/>
<evidence type="ECO:0000259" key="1">
    <source>
        <dbReference type="Pfam" id="PF03417"/>
    </source>
</evidence>
<organism evidence="2 3">
    <name type="scientific">Algoriphagus chordae</name>
    <dbReference type="NCBI Taxonomy" id="237019"/>
    <lineage>
        <taxon>Bacteria</taxon>
        <taxon>Pseudomonadati</taxon>
        <taxon>Bacteroidota</taxon>
        <taxon>Cytophagia</taxon>
        <taxon>Cytophagales</taxon>
        <taxon>Cyclobacteriaceae</taxon>
        <taxon>Algoriphagus</taxon>
    </lineage>
</organism>
<sequence>MKRYFTAISEPKPDHKWKQLFLQRWPAYRAWINESIPTTDLPTALAALKKYMPEMVPNHERLCALVGADELASVFLTGFQPPTYFSACSQAVTTVGDISLIRNYDYHLDRFEGILLNTAWNGKKVIASSDCLIGVLDGMNEDGLAVSLTFGGRTKVGYGFGIPYILRYILEFCSTVKEGLEVLRNVPSHMSYNVTLADRSGEYRTAQIAPDRKTMISEFAFATNHQGKIDWEETVDIAKTRERANFLEALLKRGFSIEKLTRVFLTPPLYNTNFAEGFGTLYTAVYKPMEGQVELHWPNEQMSQSFDNFKEEIKIVTYERPINSAV</sequence>
<dbReference type="Gene3D" id="3.60.60.10">
    <property type="entry name" value="Penicillin V Acylase, Chain A"/>
    <property type="match status" value="1"/>
</dbReference>
<dbReference type="Pfam" id="PF03417">
    <property type="entry name" value="AAT"/>
    <property type="match status" value="1"/>
</dbReference>
<dbReference type="InterPro" id="IPR047794">
    <property type="entry name" value="C45_proenzyme-like"/>
</dbReference>
<dbReference type="Proteomes" id="UP000248882">
    <property type="component" value="Unassembled WGS sequence"/>
</dbReference>
<feature type="domain" description="Peptidase C45 hydrolase" evidence="1">
    <location>
        <begin position="99"/>
        <end position="300"/>
    </location>
</feature>
<comment type="caution">
    <text evidence="2">The sequence shown here is derived from an EMBL/GenBank/DDBJ whole genome shotgun (WGS) entry which is preliminary data.</text>
</comment>
<evidence type="ECO:0000313" key="2">
    <source>
        <dbReference type="EMBL" id="PZX54967.1"/>
    </source>
</evidence>
<dbReference type="NCBIfam" id="NF040521">
    <property type="entry name" value="C45_proenzyme"/>
    <property type="match status" value="1"/>
</dbReference>
<proteinExistence type="predicted"/>
<dbReference type="InterPro" id="IPR005079">
    <property type="entry name" value="Peptidase_C45_hydrolase"/>
</dbReference>
<reference evidence="2 3" key="1">
    <citation type="submission" date="2018-06" db="EMBL/GenBank/DDBJ databases">
        <title>Genomic Encyclopedia of Archaeal and Bacterial Type Strains, Phase II (KMG-II): from individual species to whole genera.</title>
        <authorList>
            <person name="Goeker M."/>
        </authorList>
    </citation>
    <scope>NUCLEOTIDE SEQUENCE [LARGE SCALE GENOMIC DNA]</scope>
    <source>
        <strain evidence="2 3">DSM 19830</strain>
    </source>
</reference>